<evidence type="ECO:0000256" key="4">
    <source>
        <dbReference type="ARBA" id="ARBA00023163"/>
    </source>
</evidence>
<gene>
    <name evidence="6" type="primary">benM_1</name>
    <name evidence="6" type="ORF">LMG32289_00707</name>
</gene>
<dbReference type="InterPro" id="IPR000847">
    <property type="entry name" value="LysR_HTH_N"/>
</dbReference>
<keyword evidence="2" id="KW-0805">Transcription regulation</keyword>
<evidence type="ECO:0000313" key="7">
    <source>
        <dbReference type="Proteomes" id="UP000706525"/>
    </source>
</evidence>
<evidence type="ECO:0000313" key="6">
    <source>
        <dbReference type="EMBL" id="CAG9164364.1"/>
    </source>
</evidence>
<keyword evidence="4" id="KW-0804">Transcription</keyword>
<dbReference type="PROSITE" id="PS50931">
    <property type="entry name" value="HTH_LYSR"/>
    <property type="match status" value="1"/>
</dbReference>
<dbReference type="Pfam" id="PF03466">
    <property type="entry name" value="LysR_substrate"/>
    <property type="match status" value="1"/>
</dbReference>
<evidence type="ECO:0000256" key="3">
    <source>
        <dbReference type="ARBA" id="ARBA00023125"/>
    </source>
</evidence>
<sequence length="315" mass="33639">MDTRNLKYFLAVVDAGSVTRAAEVLDIAQPALSQALTRMERDLGVKLFERTRRGAALTAAGEAIVEDVRLSVARIDAASHRAREIGAQRGGRLTIGFVSAALFSLLPRAIAALRREVPNIELVLREMSNAEQTSALEKGLIDIGLLHTPVAVGGRMREKLIVREKLLAVVPSDYRVGDDGKVGLRELSDAGLVWFPSDQLPVIRAGILSAFRKSGCEANVVQDANRSLTVLACVAAGCGASLLPRSVLALQFAGVSFYDVRDDDNLPPFELSAIWPTRSRPTLADRFAALLVPALGSAPGLAIDPAPSEADITRA</sequence>
<evidence type="ECO:0000256" key="1">
    <source>
        <dbReference type="ARBA" id="ARBA00009437"/>
    </source>
</evidence>
<dbReference type="PRINTS" id="PR00039">
    <property type="entry name" value="HTHLYSR"/>
</dbReference>
<comment type="caution">
    <text evidence="6">The sequence shown here is derived from an EMBL/GenBank/DDBJ whole genome shotgun (WGS) entry which is preliminary data.</text>
</comment>
<feature type="domain" description="HTH lysR-type" evidence="5">
    <location>
        <begin position="1"/>
        <end position="58"/>
    </location>
</feature>
<dbReference type="RefSeq" id="WP_223981905.1">
    <property type="nucleotide sequence ID" value="NZ_CAJZAG010000001.1"/>
</dbReference>
<protein>
    <submittedName>
        <fullName evidence="6">HTH-type transcriptional regulator BenM</fullName>
    </submittedName>
</protein>
<dbReference type="InterPro" id="IPR005119">
    <property type="entry name" value="LysR_subst-bd"/>
</dbReference>
<dbReference type="Pfam" id="PF00126">
    <property type="entry name" value="HTH_1"/>
    <property type="match status" value="1"/>
</dbReference>
<name>A0ABN7XTP1_9BURK</name>
<comment type="similarity">
    <text evidence="1">Belongs to the LysR transcriptional regulatory family.</text>
</comment>
<dbReference type="PANTHER" id="PTHR30346:SF28">
    <property type="entry name" value="HTH-TYPE TRANSCRIPTIONAL REGULATOR CYNR"/>
    <property type="match status" value="1"/>
</dbReference>
<dbReference type="EMBL" id="CAJZAG010000001">
    <property type="protein sequence ID" value="CAG9164364.1"/>
    <property type="molecule type" value="Genomic_DNA"/>
</dbReference>
<dbReference type="Gene3D" id="3.40.190.10">
    <property type="entry name" value="Periplasmic binding protein-like II"/>
    <property type="match status" value="2"/>
</dbReference>
<keyword evidence="3" id="KW-0238">DNA-binding</keyword>
<evidence type="ECO:0000259" key="5">
    <source>
        <dbReference type="PROSITE" id="PS50931"/>
    </source>
</evidence>
<dbReference type="Proteomes" id="UP000706525">
    <property type="component" value="Unassembled WGS sequence"/>
</dbReference>
<evidence type="ECO:0000256" key="2">
    <source>
        <dbReference type="ARBA" id="ARBA00023015"/>
    </source>
</evidence>
<dbReference type="SUPFAM" id="SSF53850">
    <property type="entry name" value="Periplasmic binding protein-like II"/>
    <property type="match status" value="1"/>
</dbReference>
<dbReference type="Gene3D" id="1.10.10.10">
    <property type="entry name" value="Winged helix-like DNA-binding domain superfamily/Winged helix DNA-binding domain"/>
    <property type="match status" value="1"/>
</dbReference>
<reference evidence="6 7" key="1">
    <citation type="submission" date="2021-08" db="EMBL/GenBank/DDBJ databases">
        <authorList>
            <person name="Peeters C."/>
        </authorList>
    </citation>
    <scope>NUCLEOTIDE SEQUENCE [LARGE SCALE GENOMIC DNA]</scope>
    <source>
        <strain evidence="6 7">LMG 32289</strain>
    </source>
</reference>
<dbReference type="SUPFAM" id="SSF46785">
    <property type="entry name" value="Winged helix' DNA-binding domain"/>
    <property type="match status" value="1"/>
</dbReference>
<accession>A0ABN7XTP1</accession>
<dbReference type="PANTHER" id="PTHR30346">
    <property type="entry name" value="TRANSCRIPTIONAL DUAL REGULATOR HCAR-RELATED"/>
    <property type="match status" value="1"/>
</dbReference>
<dbReference type="InterPro" id="IPR036390">
    <property type="entry name" value="WH_DNA-bd_sf"/>
</dbReference>
<organism evidence="6 7">
    <name type="scientific">Cupriavidus pampae</name>
    <dbReference type="NCBI Taxonomy" id="659251"/>
    <lineage>
        <taxon>Bacteria</taxon>
        <taxon>Pseudomonadati</taxon>
        <taxon>Pseudomonadota</taxon>
        <taxon>Betaproteobacteria</taxon>
        <taxon>Burkholderiales</taxon>
        <taxon>Burkholderiaceae</taxon>
        <taxon>Cupriavidus</taxon>
    </lineage>
</organism>
<dbReference type="InterPro" id="IPR036388">
    <property type="entry name" value="WH-like_DNA-bd_sf"/>
</dbReference>
<keyword evidence="7" id="KW-1185">Reference proteome</keyword>
<proteinExistence type="inferred from homology"/>
<dbReference type="CDD" id="cd08414">
    <property type="entry name" value="PBP2_LTTR_aromatics_like"/>
    <property type="match status" value="1"/>
</dbReference>